<comment type="caution">
    <text evidence="1">The sequence shown here is derived from an EMBL/GenBank/DDBJ whole genome shotgun (WGS) entry which is preliminary data.</text>
</comment>
<name>A0A645CKJ0_9ZZZZ</name>
<accession>A0A645CKJ0</accession>
<evidence type="ECO:0008006" key="2">
    <source>
        <dbReference type="Google" id="ProtNLM"/>
    </source>
</evidence>
<sequence length="94" mass="11088">MNLGATNGLIMGNYLSLYFAELNLKNISTDLSKRLTEIDCEFSYFSDDFYFFCNKNNNDKVVKIFDEVLEKYELERNEDKRKIGPTKLLIVIIW</sequence>
<dbReference type="AlphaFoldDB" id="A0A645CKJ0"/>
<dbReference type="EMBL" id="VSSQ01027951">
    <property type="protein sequence ID" value="MPM77457.1"/>
    <property type="molecule type" value="Genomic_DNA"/>
</dbReference>
<protein>
    <recommendedName>
        <fullName evidence="2">Reverse transcriptase domain-containing protein</fullName>
    </recommendedName>
</protein>
<gene>
    <name evidence="1" type="ORF">SDC9_124460</name>
</gene>
<organism evidence="1">
    <name type="scientific">bioreactor metagenome</name>
    <dbReference type="NCBI Taxonomy" id="1076179"/>
    <lineage>
        <taxon>unclassified sequences</taxon>
        <taxon>metagenomes</taxon>
        <taxon>ecological metagenomes</taxon>
    </lineage>
</organism>
<reference evidence="1" key="1">
    <citation type="submission" date="2019-08" db="EMBL/GenBank/DDBJ databases">
        <authorList>
            <person name="Kucharzyk K."/>
            <person name="Murdoch R.W."/>
            <person name="Higgins S."/>
            <person name="Loffler F."/>
        </authorList>
    </citation>
    <scope>NUCLEOTIDE SEQUENCE</scope>
</reference>
<proteinExistence type="predicted"/>
<evidence type="ECO:0000313" key="1">
    <source>
        <dbReference type="EMBL" id="MPM77457.1"/>
    </source>
</evidence>